<dbReference type="PANTHER" id="PTHR30629">
    <property type="entry name" value="PROPHAGE INTEGRASE"/>
    <property type="match status" value="1"/>
</dbReference>
<keyword evidence="2" id="KW-0229">DNA integration</keyword>
<comment type="similarity">
    <text evidence="1">Belongs to the 'phage' integrase family.</text>
</comment>
<gene>
    <name evidence="4" type="ORF">H7A79_0679</name>
</gene>
<reference evidence="4" key="1">
    <citation type="submission" date="2024-06" db="EMBL/GenBank/DDBJ databases">
        <title>Complete Genome Sequence of mouse commensal type strain Neisseria musculi.</title>
        <authorList>
            <person name="Thapa E."/>
            <person name="Aluvathingal J."/>
            <person name="Nadendla S."/>
            <person name="Mehta A."/>
            <person name="Tettelin H."/>
            <person name="Weyand N.J."/>
        </authorList>
    </citation>
    <scope>NUCLEOTIDE SEQUENCE</scope>
    <source>
        <strain evidence="4">NW831</strain>
    </source>
</reference>
<dbReference type="Gene3D" id="3.30.160.390">
    <property type="entry name" value="Integrase, DNA-binding domain"/>
    <property type="match status" value="1"/>
</dbReference>
<accession>A0A7H1MAV2</accession>
<evidence type="ECO:0000256" key="1">
    <source>
        <dbReference type="ARBA" id="ARBA00008857"/>
    </source>
</evidence>
<dbReference type="InterPro" id="IPR038488">
    <property type="entry name" value="Integrase_DNA-bd_sf"/>
</dbReference>
<sequence length="114" mass="12627">MPLNDCQIKDAKPAEKPYKLADGRSLYLLVKPNDGKYWRLDYAIDRKRKTLAIGVYPTISLAKVREAAENARRMIAAGQALQCSQAIGQTLAAAIDIQAASKGFRVRYFNVLIG</sequence>
<feature type="domain" description="Integrase DNA-binding" evidence="3">
    <location>
        <begin position="3"/>
        <end position="79"/>
    </location>
</feature>
<dbReference type="EMBL" id="CP060414">
    <property type="protein sequence ID" value="QNT58767.1"/>
    <property type="molecule type" value="Genomic_DNA"/>
</dbReference>
<dbReference type="Pfam" id="PF13356">
    <property type="entry name" value="Arm-DNA-bind_3"/>
    <property type="match status" value="1"/>
</dbReference>
<organism evidence="4 5">
    <name type="scientific">Neisseria musculi</name>
    <dbReference type="NCBI Taxonomy" id="1815583"/>
    <lineage>
        <taxon>Bacteria</taxon>
        <taxon>Pseudomonadati</taxon>
        <taxon>Pseudomonadota</taxon>
        <taxon>Betaproteobacteria</taxon>
        <taxon>Neisseriales</taxon>
        <taxon>Neisseriaceae</taxon>
        <taxon>Neisseria</taxon>
    </lineage>
</organism>
<evidence type="ECO:0000313" key="4">
    <source>
        <dbReference type="EMBL" id="QNT58767.1"/>
    </source>
</evidence>
<keyword evidence="5" id="KW-1185">Reference proteome</keyword>
<dbReference type="KEGG" id="nmus:H7A79_0679"/>
<dbReference type="RefSeq" id="WP_135033866.1">
    <property type="nucleotide sequence ID" value="NZ_CP060414.2"/>
</dbReference>
<dbReference type="AlphaFoldDB" id="A0A7H1MAV2"/>
<dbReference type="PANTHER" id="PTHR30629:SF2">
    <property type="entry name" value="PROPHAGE INTEGRASE INTS-RELATED"/>
    <property type="match status" value="1"/>
</dbReference>
<evidence type="ECO:0000256" key="2">
    <source>
        <dbReference type="ARBA" id="ARBA00022908"/>
    </source>
</evidence>
<dbReference type="Proteomes" id="UP000516412">
    <property type="component" value="Chromosome"/>
</dbReference>
<dbReference type="GO" id="GO:0015074">
    <property type="term" value="P:DNA integration"/>
    <property type="evidence" value="ECO:0007669"/>
    <property type="project" value="UniProtKB-KW"/>
</dbReference>
<dbReference type="InterPro" id="IPR025166">
    <property type="entry name" value="Integrase_DNA_bind_dom"/>
</dbReference>
<evidence type="ECO:0000313" key="5">
    <source>
        <dbReference type="Proteomes" id="UP000516412"/>
    </source>
</evidence>
<dbReference type="InterPro" id="IPR050808">
    <property type="entry name" value="Phage_Integrase"/>
</dbReference>
<evidence type="ECO:0000259" key="3">
    <source>
        <dbReference type="Pfam" id="PF13356"/>
    </source>
</evidence>
<proteinExistence type="inferred from homology"/>
<protein>
    <recommendedName>
        <fullName evidence="3">Integrase DNA-binding domain-containing protein</fullName>
    </recommendedName>
</protein>
<name>A0A7H1MAV2_9NEIS</name>